<gene>
    <name evidence="5" type="ORF">B9N49_08845</name>
</gene>
<dbReference type="GO" id="GO:0016887">
    <property type="term" value="F:ATP hydrolysis activity"/>
    <property type="evidence" value="ECO:0007669"/>
    <property type="project" value="InterPro"/>
</dbReference>
<dbReference type="SUPFAM" id="SSF52540">
    <property type="entry name" value="P-loop containing nucleoside triphosphate hydrolases"/>
    <property type="match status" value="1"/>
</dbReference>
<dbReference type="InterPro" id="IPR003439">
    <property type="entry name" value="ABC_transporter-like_ATP-bd"/>
</dbReference>
<dbReference type="Pfam" id="PF00005">
    <property type="entry name" value="ABC_tran"/>
    <property type="match status" value="1"/>
</dbReference>
<keyword evidence="3" id="KW-0067">ATP-binding</keyword>
<evidence type="ECO:0000256" key="3">
    <source>
        <dbReference type="ARBA" id="ARBA00022840"/>
    </source>
</evidence>
<dbReference type="RefSeq" id="WP_094206396.1">
    <property type="nucleotide sequence ID" value="NZ_AP031486.1"/>
</dbReference>
<dbReference type="GO" id="GO:0005524">
    <property type="term" value="F:ATP binding"/>
    <property type="evidence" value="ECO:0007669"/>
    <property type="project" value="UniProtKB-KW"/>
</dbReference>
<dbReference type="SMART" id="SM00382">
    <property type="entry name" value="AAA"/>
    <property type="match status" value="1"/>
</dbReference>
<name>A0A233V2D8_FINMA</name>
<accession>A0A233V2D8</accession>
<dbReference type="PANTHER" id="PTHR42939">
    <property type="entry name" value="ABC TRANSPORTER ATP-BINDING PROTEIN ALBC-RELATED"/>
    <property type="match status" value="1"/>
</dbReference>
<dbReference type="AlphaFoldDB" id="A0A233V2D8"/>
<organism evidence="5 6">
    <name type="scientific">Finegoldia magna</name>
    <name type="common">Peptostreptococcus magnus</name>
    <dbReference type="NCBI Taxonomy" id="1260"/>
    <lineage>
        <taxon>Bacteria</taxon>
        <taxon>Bacillati</taxon>
        <taxon>Bacillota</taxon>
        <taxon>Tissierellia</taxon>
        <taxon>Tissierellales</taxon>
        <taxon>Peptoniphilaceae</taxon>
        <taxon>Finegoldia</taxon>
    </lineage>
</organism>
<evidence type="ECO:0000256" key="2">
    <source>
        <dbReference type="ARBA" id="ARBA00022741"/>
    </source>
</evidence>
<keyword evidence="1" id="KW-0813">Transport</keyword>
<keyword evidence="2" id="KW-0547">Nucleotide-binding</keyword>
<evidence type="ECO:0000256" key="1">
    <source>
        <dbReference type="ARBA" id="ARBA00022448"/>
    </source>
</evidence>
<dbReference type="Proteomes" id="UP000215413">
    <property type="component" value="Unassembled WGS sequence"/>
</dbReference>
<dbReference type="PROSITE" id="PS50893">
    <property type="entry name" value="ABC_TRANSPORTER_2"/>
    <property type="match status" value="1"/>
</dbReference>
<protein>
    <recommendedName>
        <fullName evidence="4">ABC transporter domain-containing protein</fullName>
    </recommendedName>
</protein>
<dbReference type="EMBL" id="NDYC01000044">
    <property type="protein sequence ID" value="OXZ26503.1"/>
    <property type="molecule type" value="Genomic_DNA"/>
</dbReference>
<dbReference type="InterPro" id="IPR003593">
    <property type="entry name" value="AAA+_ATPase"/>
</dbReference>
<comment type="caution">
    <text evidence="5">The sequence shown here is derived from an EMBL/GenBank/DDBJ whole genome shotgun (WGS) entry which is preliminary data.</text>
</comment>
<sequence length="294" mass="33821">MENILEINNLRKSYKDALILDDVNFSLKPKEIVGLVGANGAGKTTLMKTILGFIFKDSGEIKFLNDQSYSNKHELMSKIGFLVDTRLYENLTAEENIQIQILYRNLKNEKETWDRANYLLELVGLKGVKKKVSDYSFGMKQRLSLTLALLGDVKLLILDEPFVGLDPNGINGVKKFIKEIVEKEEIALLISSHQMKEIDELCDRFLFLENKKIRNHNLNKEKMFIIEISNKTPNLEINDKNIVLKDNKILVSDKNQLNKTFKILADKNIEIKDILIESDSINKLFDEVQNEKNS</sequence>
<feature type="domain" description="ABC transporter" evidence="4">
    <location>
        <begin position="5"/>
        <end position="235"/>
    </location>
</feature>
<dbReference type="InterPro" id="IPR027417">
    <property type="entry name" value="P-loop_NTPase"/>
</dbReference>
<dbReference type="InterPro" id="IPR051782">
    <property type="entry name" value="ABC_Transporter_VariousFunc"/>
</dbReference>
<dbReference type="PANTHER" id="PTHR42939:SF1">
    <property type="entry name" value="ABC TRANSPORTER ATP-BINDING PROTEIN ALBC-RELATED"/>
    <property type="match status" value="1"/>
</dbReference>
<evidence type="ECO:0000259" key="4">
    <source>
        <dbReference type="PROSITE" id="PS50893"/>
    </source>
</evidence>
<proteinExistence type="predicted"/>
<evidence type="ECO:0000313" key="5">
    <source>
        <dbReference type="EMBL" id="OXZ26503.1"/>
    </source>
</evidence>
<reference evidence="6" key="1">
    <citation type="submission" date="2017-04" db="EMBL/GenBank/DDBJ databases">
        <title>Finegoldia magna isolated from orthopedic joint implant-associated infections.</title>
        <authorList>
            <person name="Bjorklund S."/>
            <person name="Bruggemann H."/>
            <person name="Jensen A."/>
            <person name="Hellmark B."/>
            <person name="Soderquist B."/>
        </authorList>
    </citation>
    <scope>NUCLEOTIDE SEQUENCE [LARGE SCALE GENOMIC DNA]</scope>
    <source>
        <strain evidence="6">CCUG 54800</strain>
    </source>
</reference>
<dbReference type="CDD" id="cd03230">
    <property type="entry name" value="ABC_DR_subfamily_A"/>
    <property type="match status" value="1"/>
</dbReference>
<dbReference type="Gene3D" id="3.40.50.300">
    <property type="entry name" value="P-loop containing nucleotide triphosphate hydrolases"/>
    <property type="match status" value="1"/>
</dbReference>
<evidence type="ECO:0000313" key="6">
    <source>
        <dbReference type="Proteomes" id="UP000215413"/>
    </source>
</evidence>